<dbReference type="PANTHER" id="PTHR23088:SF30">
    <property type="entry name" value="OMEGA-AMIDASE NIT2"/>
    <property type="match status" value="1"/>
</dbReference>
<evidence type="ECO:0000313" key="4">
    <source>
        <dbReference type="Proteomes" id="UP000649151"/>
    </source>
</evidence>
<evidence type="ECO:0000259" key="2">
    <source>
        <dbReference type="PROSITE" id="PS50263"/>
    </source>
</evidence>
<organism evidence="3 4">
    <name type="scientific">Clostridium facile</name>
    <dbReference type="NCBI Taxonomy" id="2763035"/>
    <lineage>
        <taxon>Bacteria</taxon>
        <taxon>Bacillati</taxon>
        <taxon>Bacillota</taxon>
        <taxon>Clostridia</taxon>
        <taxon>Eubacteriales</taxon>
        <taxon>Clostridiaceae</taxon>
        <taxon>Clostridium</taxon>
    </lineage>
</organism>
<dbReference type="PANTHER" id="PTHR23088">
    <property type="entry name" value="NITRILASE-RELATED"/>
    <property type="match status" value="1"/>
</dbReference>
<dbReference type="Gene3D" id="3.60.110.10">
    <property type="entry name" value="Carbon-nitrogen hydrolase"/>
    <property type="match status" value="1"/>
</dbReference>
<dbReference type="InterPro" id="IPR003010">
    <property type="entry name" value="C-N_Hydrolase"/>
</dbReference>
<protein>
    <submittedName>
        <fullName evidence="3">Carbon-nitrogen hydrolase family protein</fullName>
    </submittedName>
</protein>
<evidence type="ECO:0000256" key="1">
    <source>
        <dbReference type="ARBA" id="ARBA00022801"/>
    </source>
</evidence>
<proteinExistence type="predicted"/>
<dbReference type="GO" id="GO:0016787">
    <property type="term" value="F:hydrolase activity"/>
    <property type="evidence" value="ECO:0007669"/>
    <property type="project" value="UniProtKB-KW"/>
</dbReference>
<dbReference type="Pfam" id="PF00795">
    <property type="entry name" value="CN_hydrolase"/>
    <property type="match status" value="1"/>
</dbReference>
<keyword evidence="1 3" id="KW-0378">Hydrolase</keyword>
<dbReference type="InterPro" id="IPR036526">
    <property type="entry name" value="C-N_Hydrolase_sf"/>
</dbReference>
<comment type="caution">
    <text evidence="3">The sequence shown here is derived from an EMBL/GenBank/DDBJ whole genome shotgun (WGS) entry which is preliminary data.</text>
</comment>
<accession>A0ABR7IPQ3</accession>
<feature type="domain" description="CN hydrolase" evidence="2">
    <location>
        <begin position="3"/>
        <end position="246"/>
    </location>
</feature>
<dbReference type="RefSeq" id="WP_186996209.1">
    <property type="nucleotide sequence ID" value="NZ_JACOQK010000001.1"/>
</dbReference>
<evidence type="ECO:0000313" key="3">
    <source>
        <dbReference type="EMBL" id="MBC5787114.1"/>
    </source>
</evidence>
<dbReference type="InterPro" id="IPR045254">
    <property type="entry name" value="Nit1/2_C-N_Hydrolase"/>
</dbReference>
<name>A0ABR7IPQ3_9CLOT</name>
<dbReference type="SUPFAM" id="SSF56317">
    <property type="entry name" value="Carbon-nitrogen hydrolase"/>
    <property type="match status" value="1"/>
</dbReference>
<gene>
    <name evidence="3" type="ORF">H8Z77_03625</name>
</gene>
<dbReference type="CDD" id="cd07572">
    <property type="entry name" value="nit"/>
    <property type="match status" value="1"/>
</dbReference>
<reference evidence="3 4" key="1">
    <citation type="submission" date="2020-08" db="EMBL/GenBank/DDBJ databases">
        <title>Genome public.</title>
        <authorList>
            <person name="Liu C."/>
            <person name="Sun Q."/>
        </authorList>
    </citation>
    <scope>NUCLEOTIDE SEQUENCE [LARGE SCALE GENOMIC DNA]</scope>
    <source>
        <strain evidence="3 4">NSJ-27</strain>
    </source>
</reference>
<sequence length="269" mass="30325">MGCKIACCQMEVTRDKENNLERAAKMVETAAQQGAELIVLPEMFQCPYENQAFPEYAEPENGKSVRFLAELSRKYQCILVGGSIPEQEKGHYYNTCFVFEHGNYLGKHQKYHLFDVNIPGKISFQESSILSSGEHFSVFSTSIGKIGVGICFDLRFPEQWIQMALDGAKLLICPAAFNPVTGPKHWDLLLRARAIDSQCFVAACSPAYHPTASYHAYGHSCVVSPWGEILHQLEEQQEILFVEIDLEQVAEVRQQIPILSADRFATKRK</sequence>
<dbReference type="EMBL" id="JACOQK010000001">
    <property type="protein sequence ID" value="MBC5787114.1"/>
    <property type="molecule type" value="Genomic_DNA"/>
</dbReference>
<dbReference type="Proteomes" id="UP000649151">
    <property type="component" value="Unassembled WGS sequence"/>
</dbReference>
<keyword evidence="4" id="KW-1185">Reference proteome</keyword>
<dbReference type="PROSITE" id="PS50263">
    <property type="entry name" value="CN_HYDROLASE"/>
    <property type="match status" value="1"/>
</dbReference>